<dbReference type="GO" id="GO:0022857">
    <property type="term" value="F:transmembrane transporter activity"/>
    <property type="evidence" value="ECO:0007669"/>
    <property type="project" value="InterPro"/>
</dbReference>
<feature type="transmembrane region" description="Helical" evidence="8">
    <location>
        <begin position="132"/>
        <end position="154"/>
    </location>
</feature>
<feature type="transmembrane region" description="Helical" evidence="8">
    <location>
        <begin position="174"/>
        <end position="201"/>
    </location>
</feature>
<dbReference type="GO" id="GO:0005886">
    <property type="term" value="C:plasma membrane"/>
    <property type="evidence" value="ECO:0007669"/>
    <property type="project" value="UniProtKB-SubCell"/>
</dbReference>
<reference evidence="12" key="2">
    <citation type="submission" date="2020-04" db="EMBL/GenBank/DDBJ databases">
        <title>Genome analysis and biological profiling of marine Cellulosimicrobium funkei MOSEL-ME6.</title>
        <authorList>
            <person name="Tanveer F."/>
            <person name="Xie Y."/>
            <person name="Shinwari Z.K."/>
        </authorList>
    </citation>
    <scope>NUCLEOTIDE SEQUENCE [LARGE SCALE GENOMIC DNA]</scope>
    <source>
        <strain evidence="12">MOSEL-ME25</strain>
    </source>
</reference>
<feature type="transmembrane region" description="Helical" evidence="8">
    <location>
        <begin position="288"/>
        <end position="308"/>
    </location>
</feature>
<reference evidence="10 12" key="4">
    <citation type="submission" date="2022-12" db="EMBL/GenBank/DDBJ databases">
        <title>Genome analysis and biological profiling of marine Salinicoccus roseus MOSEL-ME25.</title>
        <authorList>
            <person name="Mirza F.T."/>
            <person name="Xie Y."/>
            <person name="Shinwari Z.K."/>
        </authorList>
    </citation>
    <scope>NUCLEOTIDE SEQUENCE [LARGE SCALE GENOMIC DNA]</scope>
    <source>
        <strain evidence="10 12">MOSEL-ME25</strain>
    </source>
</reference>
<comment type="similarity">
    <text evidence="2">Belongs to the binding-protein-dependent transport system permease family. FecCD subfamily.</text>
</comment>
<evidence type="ECO:0000256" key="2">
    <source>
        <dbReference type="ARBA" id="ARBA00007935"/>
    </source>
</evidence>
<name>A0A0C2H972_9STAP</name>
<dbReference type="Proteomes" id="UP000527860">
    <property type="component" value="Unassembled WGS sequence"/>
</dbReference>
<gene>
    <name evidence="10" type="ORF">F7P68_0010055</name>
    <name evidence="9" type="ORF">SN16_08680</name>
</gene>
<evidence type="ECO:0000313" key="10">
    <source>
        <dbReference type="EMBL" id="MDB0580877.1"/>
    </source>
</evidence>
<evidence type="ECO:0000256" key="6">
    <source>
        <dbReference type="ARBA" id="ARBA00022989"/>
    </source>
</evidence>
<sequence>MNRHAVIIAVITFLAAGLSLFIGSVDLSGLPSEQARNIIFNIRLPRVLFAIIVGAALAMSGVVFQIVLRNPMADSFTLGMANAAVLGSAASVTGVMPLVLRPLTSIVAGLLALALVLAAARRLETTYRPETLIIIGVLLGAMMSGVLYIIVLIAPDQTESIVRYMFGSLSGADYGAVLLTGVLTLLSGAVLHRAGGALDLLNLGDARAYSLGVDARRIRPLLLVVASIPPLVAISFTGLVALVGIIVPQMILYFRPLMFRPLFILSSLYGALYIIIIDTIGRTAIAPIQIPTGVMVMVSAVPLFIFLMHKRVLTGGRQ</sequence>
<dbReference type="InterPro" id="IPR000522">
    <property type="entry name" value="ABC_transptr_permease_BtuC"/>
</dbReference>
<evidence type="ECO:0000313" key="11">
    <source>
        <dbReference type="Proteomes" id="UP000031546"/>
    </source>
</evidence>
<protein>
    <submittedName>
        <fullName evidence="10">Iron ABC transporter permease</fullName>
    </submittedName>
</protein>
<keyword evidence="5 8" id="KW-0812">Transmembrane</keyword>
<proteinExistence type="inferred from homology"/>
<feature type="transmembrane region" description="Helical" evidence="8">
    <location>
        <begin position="98"/>
        <end position="120"/>
    </location>
</feature>
<evidence type="ECO:0000256" key="5">
    <source>
        <dbReference type="ARBA" id="ARBA00022692"/>
    </source>
</evidence>
<dbReference type="GeneID" id="77845629"/>
<reference evidence="10" key="3">
    <citation type="submission" date="2020-04" db="EMBL/GenBank/DDBJ databases">
        <authorList>
            <person name="Tanveer F."/>
            <person name="Xie Y."/>
            <person name="Shinwari Z.K."/>
        </authorList>
    </citation>
    <scope>NUCLEOTIDE SEQUENCE</scope>
    <source>
        <strain evidence="10">MOSEL-ME25</strain>
    </source>
</reference>
<dbReference type="Gene3D" id="1.10.3470.10">
    <property type="entry name" value="ABC transporter involved in vitamin B12 uptake, BtuC"/>
    <property type="match status" value="1"/>
</dbReference>
<dbReference type="EMBL" id="JXII01000007">
    <property type="protein sequence ID" value="KIH70335.1"/>
    <property type="molecule type" value="Genomic_DNA"/>
</dbReference>
<dbReference type="STRING" id="45670.SN16_08680"/>
<organism evidence="9 11">
    <name type="scientific">Salinicoccus roseus</name>
    <dbReference type="NCBI Taxonomy" id="45670"/>
    <lineage>
        <taxon>Bacteria</taxon>
        <taxon>Bacillati</taxon>
        <taxon>Bacillota</taxon>
        <taxon>Bacilli</taxon>
        <taxon>Bacillales</taxon>
        <taxon>Staphylococcaceae</taxon>
        <taxon>Salinicoccus</taxon>
    </lineage>
</organism>
<dbReference type="Proteomes" id="UP000031546">
    <property type="component" value="Unassembled WGS sequence"/>
</dbReference>
<evidence type="ECO:0000256" key="3">
    <source>
        <dbReference type="ARBA" id="ARBA00022448"/>
    </source>
</evidence>
<evidence type="ECO:0000256" key="8">
    <source>
        <dbReference type="SAM" id="Phobius"/>
    </source>
</evidence>
<evidence type="ECO:0000256" key="7">
    <source>
        <dbReference type="ARBA" id="ARBA00023136"/>
    </source>
</evidence>
<evidence type="ECO:0000256" key="1">
    <source>
        <dbReference type="ARBA" id="ARBA00004651"/>
    </source>
</evidence>
<accession>A0A0C2H972</accession>
<keyword evidence="4" id="KW-1003">Cell membrane</keyword>
<keyword evidence="6 8" id="KW-1133">Transmembrane helix</keyword>
<dbReference type="RefSeq" id="WP_040106241.1">
    <property type="nucleotide sequence ID" value="NZ_JABEVU030000001.1"/>
</dbReference>
<comment type="caution">
    <text evidence="9">The sequence shown here is derived from an EMBL/GenBank/DDBJ whole genome shotgun (WGS) entry which is preliminary data.</text>
</comment>
<dbReference type="OrthoDB" id="9792889at2"/>
<keyword evidence="7 8" id="KW-0472">Membrane</keyword>
<dbReference type="AlphaFoldDB" id="A0A0C2H972"/>
<comment type="subcellular location">
    <subcellularLocation>
        <location evidence="1">Cell membrane</location>
        <topology evidence="1">Multi-pass membrane protein</topology>
    </subcellularLocation>
</comment>
<evidence type="ECO:0000256" key="4">
    <source>
        <dbReference type="ARBA" id="ARBA00022475"/>
    </source>
</evidence>
<dbReference type="InterPro" id="IPR037294">
    <property type="entry name" value="ABC_BtuC-like"/>
</dbReference>
<dbReference type="CDD" id="cd06550">
    <property type="entry name" value="TM_ABC_iron-siderophores_like"/>
    <property type="match status" value="1"/>
</dbReference>
<dbReference type="Pfam" id="PF01032">
    <property type="entry name" value="FecCD"/>
    <property type="match status" value="1"/>
</dbReference>
<feature type="transmembrane region" description="Helical" evidence="8">
    <location>
        <begin position="47"/>
        <end position="68"/>
    </location>
</feature>
<keyword evidence="12" id="KW-1185">Reference proteome</keyword>
<dbReference type="EMBL" id="JABEVU030000001">
    <property type="protein sequence ID" value="MDB0580877.1"/>
    <property type="molecule type" value="Genomic_DNA"/>
</dbReference>
<dbReference type="PANTHER" id="PTHR30472:SF25">
    <property type="entry name" value="ABC TRANSPORTER PERMEASE PROTEIN MJ0876-RELATED"/>
    <property type="match status" value="1"/>
</dbReference>
<evidence type="ECO:0000313" key="12">
    <source>
        <dbReference type="Proteomes" id="UP000527860"/>
    </source>
</evidence>
<keyword evidence="3" id="KW-0813">Transport</keyword>
<reference evidence="9 11" key="1">
    <citation type="submission" date="2015-01" db="EMBL/GenBank/DDBJ databases">
        <title>Genome sequences of high lactate-tolerant strain Salinicoccus roseus W12 with industrial interest.</title>
        <authorList>
            <person name="Wang H."/>
            <person name="Yu B."/>
        </authorList>
    </citation>
    <scope>NUCLEOTIDE SEQUENCE [LARGE SCALE GENOMIC DNA]</scope>
    <source>
        <strain evidence="9 11">W12</strain>
    </source>
</reference>
<feature type="transmembrane region" description="Helical" evidence="8">
    <location>
        <begin position="6"/>
        <end position="27"/>
    </location>
</feature>
<feature type="transmembrane region" description="Helical" evidence="8">
    <location>
        <begin position="221"/>
        <end position="246"/>
    </location>
</feature>
<evidence type="ECO:0000313" key="9">
    <source>
        <dbReference type="EMBL" id="KIH70335.1"/>
    </source>
</evidence>
<dbReference type="SUPFAM" id="SSF81345">
    <property type="entry name" value="ABC transporter involved in vitamin B12 uptake, BtuC"/>
    <property type="match status" value="1"/>
</dbReference>
<feature type="transmembrane region" description="Helical" evidence="8">
    <location>
        <begin position="258"/>
        <end position="276"/>
    </location>
</feature>
<dbReference type="PANTHER" id="PTHR30472">
    <property type="entry name" value="FERRIC ENTEROBACTIN TRANSPORT SYSTEM PERMEASE PROTEIN"/>
    <property type="match status" value="1"/>
</dbReference>